<proteinExistence type="predicted"/>
<organism evidence="2 3">
    <name type="scientific">Gordonia bronchialis (strain ATCC 25592 / DSM 43247 / BCRC 13721 / JCM 3198 / KCTC 3076 / NBRC 16047 / NCTC 10667)</name>
    <name type="common">Rhodococcus bronchialis</name>
    <dbReference type="NCBI Taxonomy" id="526226"/>
    <lineage>
        <taxon>Bacteria</taxon>
        <taxon>Bacillati</taxon>
        <taxon>Actinomycetota</taxon>
        <taxon>Actinomycetes</taxon>
        <taxon>Mycobacteriales</taxon>
        <taxon>Gordoniaceae</taxon>
        <taxon>Gordonia</taxon>
    </lineage>
</organism>
<dbReference type="PANTHER" id="PTHR20935">
    <property type="entry name" value="PHOSPHOGLYCERATE MUTASE-RELATED"/>
    <property type="match status" value="1"/>
</dbReference>
<keyword evidence="1" id="KW-0378">Hydrolase</keyword>
<reference evidence="3" key="1">
    <citation type="submission" date="2009-10" db="EMBL/GenBank/DDBJ databases">
        <title>The complete chromosome of Gordonia bronchialis DSM 43247.</title>
        <authorList>
            <consortium name="US DOE Joint Genome Institute (JGI-PGF)"/>
            <person name="Lucas S."/>
            <person name="Copeland A."/>
            <person name="Lapidus A."/>
            <person name="Glavina del Rio T."/>
            <person name="Dalin E."/>
            <person name="Tice H."/>
            <person name="Bruce D."/>
            <person name="Goodwin L."/>
            <person name="Pitluck S."/>
            <person name="Kyrpides N."/>
            <person name="Mavromatis K."/>
            <person name="Ivanova N."/>
            <person name="Ovchinnikova G."/>
            <person name="Saunders E."/>
            <person name="Brettin T."/>
            <person name="Detter J.C."/>
            <person name="Han C."/>
            <person name="Larimer F."/>
            <person name="Land M."/>
            <person name="Hauser L."/>
            <person name="Markowitz V."/>
            <person name="Cheng J.-F."/>
            <person name="Hugenholtz P."/>
            <person name="Woyke T."/>
            <person name="Wu D."/>
            <person name="Jando M."/>
            <person name="Schneider S."/>
            <person name="Goeker M."/>
            <person name="Klenk H.-P."/>
            <person name="Eisen J.A."/>
        </authorList>
    </citation>
    <scope>NUCLEOTIDE SEQUENCE [LARGE SCALE GENOMIC DNA]</scope>
    <source>
        <strain evidence="3">ATCC 25592 / DSM 43247 / BCRC 13721 / JCM 3198 / KCTC 3076 / NBRC 16047 / NCTC 10667</strain>
    </source>
</reference>
<dbReference type="eggNOG" id="COG0406">
    <property type="taxonomic scope" value="Bacteria"/>
</dbReference>
<dbReference type="Gene3D" id="3.40.50.1240">
    <property type="entry name" value="Phosphoglycerate mutase-like"/>
    <property type="match status" value="1"/>
</dbReference>
<reference evidence="2 3" key="2">
    <citation type="journal article" date="2010" name="Stand. Genomic Sci.">
        <title>Complete genome sequence of Gordonia bronchialis type strain (3410).</title>
        <authorList>
            <person name="Ivanova N."/>
            <person name="Sikorski J."/>
            <person name="Jando M."/>
            <person name="Lapidus A."/>
            <person name="Nolan M."/>
            <person name="Lucas S."/>
            <person name="Del Rio T.G."/>
            <person name="Tice H."/>
            <person name="Copeland A."/>
            <person name="Cheng J.F."/>
            <person name="Chen F."/>
            <person name="Bruce D."/>
            <person name="Goodwin L."/>
            <person name="Pitluck S."/>
            <person name="Mavromatis K."/>
            <person name="Ovchinnikova G."/>
            <person name="Pati A."/>
            <person name="Chen A."/>
            <person name="Palaniappan K."/>
            <person name="Land M."/>
            <person name="Hauser L."/>
            <person name="Chang Y.J."/>
            <person name="Jeffries C.D."/>
            <person name="Chain P."/>
            <person name="Saunders E."/>
            <person name="Han C."/>
            <person name="Detter J.C."/>
            <person name="Brettin T."/>
            <person name="Rohde M."/>
            <person name="Goker M."/>
            <person name="Bristow J."/>
            <person name="Eisen J.A."/>
            <person name="Markowitz V."/>
            <person name="Hugenholtz P."/>
            <person name="Klenk H.P."/>
            <person name="Kyrpides N.C."/>
        </authorList>
    </citation>
    <scope>NUCLEOTIDE SEQUENCE [LARGE SCALE GENOMIC DNA]</scope>
    <source>
        <strain evidence="3">ATCC 25592 / DSM 43247 / BCRC 13721 / JCM 3198 / KCTC 3076 / NBRC 16047 / NCTC 10667</strain>
    </source>
</reference>
<evidence type="ECO:0000313" key="2">
    <source>
        <dbReference type="EMBL" id="ACY23649.1"/>
    </source>
</evidence>
<keyword evidence="3" id="KW-1185">Reference proteome</keyword>
<dbReference type="RefSeq" id="WP_012836134.1">
    <property type="nucleotide sequence ID" value="NC_013441.1"/>
</dbReference>
<dbReference type="STRING" id="526226.Gbro_4516"/>
<gene>
    <name evidence="2" type="ordered locus">Gbro_4516</name>
</gene>
<evidence type="ECO:0000256" key="1">
    <source>
        <dbReference type="ARBA" id="ARBA00022801"/>
    </source>
</evidence>
<dbReference type="CDD" id="cd07067">
    <property type="entry name" value="HP_PGM_like"/>
    <property type="match status" value="1"/>
</dbReference>
<dbReference type="PANTHER" id="PTHR20935:SF0">
    <property type="entry name" value="SERINE_THREONINE-PROTEIN PHOSPHATASE PGAM5, MITOCHONDRIAL"/>
    <property type="match status" value="1"/>
</dbReference>
<name>D0L6T9_GORB4</name>
<dbReference type="AlphaFoldDB" id="D0L6T9"/>
<evidence type="ECO:0000313" key="3">
    <source>
        <dbReference type="Proteomes" id="UP000001219"/>
    </source>
</evidence>
<dbReference type="HOGENOM" id="CLU_084200_0_0_11"/>
<dbReference type="OrthoDB" id="280692at2"/>
<dbReference type="SMART" id="SM00855">
    <property type="entry name" value="PGAM"/>
    <property type="match status" value="1"/>
</dbReference>
<dbReference type="Proteomes" id="UP000001219">
    <property type="component" value="Chromosome"/>
</dbReference>
<dbReference type="InterPro" id="IPR051021">
    <property type="entry name" value="Mito_Ser/Thr_phosphatase"/>
</dbReference>
<dbReference type="InterPro" id="IPR029033">
    <property type="entry name" value="His_PPase_superfam"/>
</dbReference>
<dbReference type="SUPFAM" id="SSF53254">
    <property type="entry name" value="Phosphoglycerate mutase-like"/>
    <property type="match status" value="1"/>
</dbReference>
<dbReference type="KEGG" id="gbr:Gbro_4516"/>
<dbReference type="GO" id="GO:0016787">
    <property type="term" value="F:hydrolase activity"/>
    <property type="evidence" value="ECO:0007669"/>
    <property type="project" value="UniProtKB-KW"/>
</dbReference>
<dbReference type="InterPro" id="IPR013078">
    <property type="entry name" value="His_Pase_superF_clade-1"/>
</dbReference>
<sequence>MGVIYLVRHGQANALAYGVDDAEADVSNGPGGLTRTGDVQAKLTGAMLAGQVETITAAISGDLPRQTQTLAGVLSAFDGAPSPIVDAGWNEYELPALVGSVGAELYHDGRSYQRKLDAGLAEWISAGEAGEVDGPDETYPHFARRIADAAARATELAGSGQTVLVVSSAGSITQWIAQLWDIPAQRWPTMARTMVNASVTKLIFGRSGVSLVSFNEHGHLADRDGGVSTFR</sequence>
<dbReference type="Pfam" id="PF00300">
    <property type="entry name" value="His_Phos_1"/>
    <property type="match status" value="1"/>
</dbReference>
<protein>
    <submittedName>
        <fullName evidence="2">Phosphoglycerate mutase</fullName>
    </submittedName>
</protein>
<dbReference type="EMBL" id="CP001802">
    <property type="protein sequence ID" value="ACY23649.1"/>
    <property type="molecule type" value="Genomic_DNA"/>
</dbReference>
<accession>D0L6T9</accession>